<organism evidence="1 2">
    <name type="scientific">Promethearchaeum syntrophicum</name>
    <dbReference type="NCBI Taxonomy" id="2594042"/>
    <lineage>
        <taxon>Archaea</taxon>
        <taxon>Promethearchaeati</taxon>
        <taxon>Promethearchaeota</taxon>
        <taxon>Promethearchaeia</taxon>
        <taxon>Promethearchaeales</taxon>
        <taxon>Promethearchaeaceae</taxon>
        <taxon>Promethearchaeum</taxon>
    </lineage>
</organism>
<name>A0A5B9DBE2_9ARCH</name>
<reference evidence="1 2" key="1">
    <citation type="journal article" date="2020" name="Nature">
        <title>Isolation of an archaeon at the prokaryote-eukaryote interface.</title>
        <authorList>
            <person name="Imachi H."/>
            <person name="Nobu M.K."/>
            <person name="Nakahara N."/>
            <person name="Morono Y."/>
            <person name="Ogawara M."/>
            <person name="Takaki Y."/>
            <person name="Takano Y."/>
            <person name="Uematsu K."/>
            <person name="Ikuta T."/>
            <person name="Ito M."/>
            <person name="Matsui Y."/>
            <person name="Miyazaki M."/>
            <person name="Murata K."/>
            <person name="Saito Y."/>
            <person name="Sakai S."/>
            <person name="Song C."/>
            <person name="Tasumi E."/>
            <person name="Yamanaka Y."/>
            <person name="Yamaguchi T."/>
            <person name="Kamagata Y."/>
            <person name="Tamaki H."/>
            <person name="Takai K."/>
        </authorList>
    </citation>
    <scope>NUCLEOTIDE SEQUENCE [LARGE SCALE GENOMIC DNA]</scope>
    <source>
        <strain evidence="1 2">MK-D1</strain>
    </source>
</reference>
<dbReference type="Proteomes" id="UP000321408">
    <property type="component" value="Chromosome"/>
</dbReference>
<proteinExistence type="predicted"/>
<accession>A0A5B9DBE2</accession>
<keyword evidence="2" id="KW-1185">Reference proteome</keyword>
<evidence type="ECO:0000313" key="2">
    <source>
        <dbReference type="Proteomes" id="UP000321408"/>
    </source>
</evidence>
<dbReference type="GeneID" id="41330250"/>
<dbReference type="RefSeq" id="WP_147663310.1">
    <property type="nucleotide sequence ID" value="NZ_CP042905.2"/>
</dbReference>
<gene>
    <name evidence="1" type="ORF">DSAG12_02262</name>
</gene>
<evidence type="ECO:0000313" key="1">
    <source>
        <dbReference type="EMBL" id="QEE16432.1"/>
    </source>
</evidence>
<reference evidence="1 2" key="2">
    <citation type="journal article" date="2024" name="Int. J. Syst. Evol. Microbiol.">
        <title>Promethearchaeum syntrophicum gen. nov., sp. nov., an anaerobic, obligately syntrophic archaeon, the first isolate of the lineage 'Asgard' archaea, and proposal of the new archaeal phylum Promethearchaeota phyl. nov. and kingdom Promethearchaeati regn. nov.</title>
        <authorList>
            <person name="Imachi H."/>
            <person name="Nobu M.K."/>
            <person name="Kato S."/>
            <person name="Takaki Y."/>
            <person name="Miyazaki M."/>
            <person name="Miyata M."/>
            <person name="Ogawara M."/>
            <person name="Saito Y."/>
            <person name="Sakai S."/>
            <person name="Tahara Y.O."/>
            <person name="Takano Y."/>
            <person name="Tasumi E."/>
            <person name="Uematsu K."/>
            <person name="Yoshimura T."/>
            <person name="Itoh T."/>
            <person name="Ohkuma M."/>
            <person name="Takai K."/>
        </authorList>
    </citation>
    <scope>NUCLEOTIDE SEQUENCE [LARGE SCALE GENOMIC DNA]</scope>
    <source>
        <strain evidence="1 2">MK-D1</strain>
    </source>
</reference>
<protein>
    <submittedName>
        <fullName evidence="1">Uncharacterized protein</fullName>
    </submittedName>
</protein>
<dbReference type="KEGG" id="psyt:DSAG12_02262"/>
<sequence>MTQIENFKRKNILTELNEMEEWEILVDINNKLETNMVSKDLELEIIQMYKKIESTYKPLEEELGIELIKYLEKMLRYSISEEDLLNLSSIQCIKDSCMNEEPDIFSIVSYYHDLGFYKDEFWQEIWNFIKNYDCFNSNPEIEEKLKRYYSDDKYFDYSKSELEKIIEFGGDINRILENNAWEDIPENISPKVDEIAYFLKNDELRKEDIIYNNFMTLQAMRNIMKYFKTRLKQVKS</sequence>
<dbReference type="AlphaFoldDB" id="A0A5B9DBE2"/>
<dbReference type="EMBL" id="CP042905">
    <property type="protein sequence ID" value="QEE16432.1"/>
    <property type="molecule type" value="Genomic_DNA"/>
</dbReference>